<comment type="caution">
    <text evidence="1">The sequence shown here is derived from an EMBL/GenBank/DDBJ whole genome shotgun (WGS) entry which is preliminary data.</text>
</comment>
<dbReference type="AlphaFoldDB" id="A0A2J8XD94"/>
<reference evidence="1" key="1">
    <citation type="submission" date="2017-12" db="EMBL/GenBank/DDBJ databases">
        <title>High-resolution comparative analysis of great ape genomes.</title>
        <authorList>
            <person name="Pollen A."/>
            <person name="Hastie A."/>
            <person name="Hormozdiari F."/>
            <person name="Dougherty M."/>
            <person name="Liu R."/>
            <person name="Chaisson M."/>
            <person name="Hoppe E."/>
            <person name="Hill C."/>
            <person name="Pang A."/>
            <person name="Hillier L."/>
            <person name="Baker C."/>
            <person name="Armstrong J."/>
            <person name="Shendure J."/>
            <person name="Paten B."/>
            <person name="Wilson R."/>
            <person name="Chao H."/>
            <person name="Schneider V."/>
            <person name="Ventura M."/>
            <person name="Kronenberg Z."/>
            <person name="Murali S."/>
            <person name="Gordon D."/>
            <person name="Cantsilieris S."/>
            <person name="Munson K."/>
            <person name="Nelson B."/>
            <person name="Raja A."/>
            <person name="Underwood J."/>
            <person name="Diekhans M."/>
            <person name="Fiddes I."/>
            <person name="Haussler D."/>
            <person name="Eichler E."/>
        </authorList>
    </citation>
    <scope>NUCLEOTIDE SEQUENCE [LARGE SCALE GENOMIC DNA]</scope>
    <source>
        <strain evidence="1">Susie</strain>
    </source>
</reference>
<dbReference type="EMBL" id="NDHI03003368">
    <property type="protein sequence ID" value="PNJ79966.1"/>
    <property type="molecule type" value="Genomic_DNA"/>
</dbReference>
<sequence length="42" mass="4795">SEWRERAEWLCGRVSETGSACSMADQLTEEQIAETSPKDFLF</sequence>
<protein>
    <submittedName>
        <fullName evidence="1">STPG4 isoform 1</fullName>
    </submittedName>
</protein>
<gene>
    <name evidence="1" type="ORF">CR201_G0003449</name>
</gene>
<evidence type="ECO:0000313" key="1">
    <source>
        <dbReference type="EMBL" id="PNJ79966.1"/>
    </source>
</evidence>
<organism evidence="1">
    <name type="scientific">Pongo abelii</name>
    <name type="common">Sumatran orangutan</name>
    <name type="synonym">Pongo pygmaeus abelii</name>
    <dbReference type="NCBI Taxonomy" id="9601"/>
    <lineage>
        <taxon>Eukaryota</taxon>
        <taxon>Metazoa</taxon>
        <taxon>Chordata</taxon>
        <taxon>Craniata</taxon>
        <taxon>Vertebrata</taxon>
        <taxon>Euteleostomi</taxon>
        <taxon>Mammalia</taxon>
        <taxon>Eutheria</taxon>
        <taxon>Euarchontoglires</taxon>
        <taxon>Primates</taxon>
        <taxon>Haplorrhini</taxon>
        <taxon>Catarrhini</taxon>
        <taxon>Hominidae</taxon>
        <taxon>Pongo</taxon>
    </lineage>
</organism>
<proteinExistence type="predicted"/>
<feature type="non-terminal residue" evidence="1">
    <location>
        <position position="1"/>
    </location>
</feature>
<name>A0A2J8XD94_PONAB</name>
<accession>A0A2J8XD94</accession>